<feature type="signal peptide" evidence="1">
    <location>
        <begin position="1"/>
        <end position="19"/>
    </location>
</feature>
<dbReference type="EMBL" id="JAHDYS010000014">
    <property type="protein sequence ID" value="MBT1072899.1"/>
    <property type="molecule type" value="Genomic_DNA"/>
</dbReference>
<evidence type="ECO:0008006" key="4">
    <source>
        <dbReference type="Google" id="ProtNLM"/>
    </source>
</evidence>
<name>A0ABS5UB44_9BACT</name>
<evidence type="ECO:0000313" key="3">
    <source>
        <dbReference type="Proteomes" id="UP000784128"/>
    </source>
</evidence>
<evidence type="ECO:0000313" key="2">
    <source>
        <dbReference type="EMBL" id="MBT1072899.1"/>
    </source>
</evidence>
<reference evidence="2 3" key="1">
    <citation type="submission" date="2021-05" db="EMBL/GenBank/DDBJ databases">
        <title>The draft genome of Geobacter chapellei DSM 13688.</title>
        <authorList>
            <person name="Xu Z."/>
            <person name="Masuda Y."/>
            <person name="Itoh H."/>
            <person name="Senoo K."/>
        </authorList>
    </citation>
    <scope>NUCLEOTIDE SEQUENCE [LARGE SCALE GENOMIC DNA]</scope>
    <source>
        <strain evidence="2 3">DSM 13688</strain>
    </source>
</reference>
<keyword evidence="3" id="KW-1185">Reference proteome</keyword>
<sequence>MKRNLFVGILLCMIFALTACGGGGGSDGTAGGDTGNGGGGGGVAATSTTQILSNPALDGDIALSLQGQPTLVQGNAEILFAGIHPDTGDEYRTFLNFPLRNASGIPDNAVIVSAKLDLFLEDIIPLPLNNNIPIRIELVSYEPPLIATDFDRTQLPTLIATLITPPISEADRQQHVATDVTALMQEAQRLGLVNFQLRISRDPVDVSPGLIVINDTLSADREFLAPLVEVVYQ</sequence>
<accession>A0ABS5UB44</accession>
<proteinExistence type="predicted"/>
<evidence type="ECO:0000256" key="1">
    <source>
        <dbReference type="SAM" id="SignalP"/>
    </source>
</evidence>
<protein>
    <recommendedName>
        <fullName evidence="4">Lipoprotein</fullName>
    </recommendedName>
</protein>
<gene>
    <name evidence="2" type="ORF">KJB30_13970</name>
</gene>
<dbReference type="RefSeq" id="WP_214300379.1">
    <property type="nucleotide sequence ID" value="NZ_JAHDYS010000014.1"/>
</dbReference>
<comment type="caution">
    <text evidence="2">The sequence shown here is derived from an EMBL/GenBank/DDBJ whole genome shotgun (WGS) entry which is preliminary data.</text>
</comment>
<feature type="chain" id="PRO_5047212574" description="Lipoprotein" evidence="1">
    <location>
        <begin position="20"/>
        <end position="233"/>
    </location>
</feature>
<organism evidence="2 3">
    <name type="scientific">Pelotalea chapellei</name>
    <dbReference type="NCBI Taxonomy" id="44671"/>
    <lineage>
        <taxon>Bacteria</taxon>
        <taxon>Pseudomonadati</taxon>
        <taxon>Thermodesulfobacteriota</taxon>
        <taxon>Desulfuromonadia</taxon>
        <taxon>Geobacterales</taxon>
        <taxon>Geobacteraceae</taxon>
        <taxon>Pelotalea</taxon>
    </lineage>
</organism>
<dbReference type="Proteomes" id="UP000784128">
    <property type="component" value="Unassembled WGS sequence"/>
</dbReference>
<dbReference type="PROSITE" id="PS51257">
    <property type="entry name" value="PROKAR_LIPOPROTEIN"/>
    <property type="match status" value="1"/>
</dbReference>
<keyword evidence="1" id="KW-0732">Signal</keyword>